<dbReference type="STRING" id="1484053.SAMN05444274_104301"/>
<feature type="transmembrane region" description="Helical" evidence="1">
    <location>
        <begin position="7"/>
        <end position="26"/>
    </location>
</feature>
<dbReference type="CDD" id="cd14797">
    <property type="entry name" value="DUF302"/>
    <property type="match status" value="1"/>
</dbReference>
<proteinExistence type="predicted"/>
<keyword evidence="1" id="KW-0812">Transmembrane</keyword>
<reference evidence="3 4" key="1">
    <citation type="submission" date="2016-11" db="EMBL/GenBank/DDBJ databases">
        <authorList>
            <person name="Jaros S."/>
            <person name="Januszkiewicz K."/>
            <person name="Wedrychowicz H."/>
        </authorList>
    </citation>
    <scope>NUCLEOTIDE SEQUENCE [LARGE SCALE GENOMIC DNA]</scope>
    <source>
        <strain evidence="3 4">DSM 26910</strain>
    </source>
</reference>
<gene>
    <name evidence="3" type="ORF">SAMN05444274_104301</name>
</gene>
<keyword evidence="1" id="KW-1133">Transmembrane helix</keyword>
<dbReference type="Pfam" id="PF03625">
    <property type="entry name" value="DUF302"/>
    <property type="match status" value="1"/>
</dbReference>
<dbReference type="OrthoDB" id="9791067at2"/>
<dbReference type="Gene3D" id="3.30.310.70">
    <property type="entry name" value="TT1751-like domain"/>
    <property type="match status" value="1"/>
</dbReference>
<dbReference type="EMBL" id="FQUM01000004">
    <property type="protein sequence ID" value="SHF28839.1"/>
    <property type="molecule type" value="Genomic_DNA"/>
</dbReference>
<evidence type="ECO:0000313" key="3">
    <source>
        <dbReference type="EMBL" id="SHF28839.1"/>
    </source>
</evidence>
<dbReference type="Proteomes" id="UP000184164">
    <property type="component" value="Unassembled WGS sequence"/>
</dbReference>
<dbReference type="InterPro" id="IPR005180">
    <property type="entry name" value="DUF302"/>
</dbReference>
<evidence type="ECO:0000259" key="2">
    <source>
        <dbReference type="Pfam" id="PF03625"/>
    </source>
</evidence>
<evidence type="ECO:0000313" key="4">
    <source>
        <dbReference type="Proteomes" id="UP000184164"/>
    </source>
</evidence>
<dbReference type="PANTHER" id="PTHR38342">
    <property type="entry name" value="SLR5037 PROTEIN"/>
    <property type="match status" value="1"/>
</dbReference>
<dbReference type="PANTHER" id="PTHR38342:SF1">
    <property type="entry name" value="SLR5037 PROTEIN"/>
    <property type="match status" value="1"/>
</dbReference>
<dbReference type="RefSeq" id="WP_073001370.1">
    <property type="nucleotide sequence ID" value="NZ_FQUM01000004.1"/>
</dbReference>
<sequence>MKSIIKFLAGVIVGVALTLLLIVWVLPQKIFTESESKLNFEETVEAVVESAEAKGWTISHIYDLQASLLKKGFEVNPVYVLSLCSPEYAKNVLGTDDDRHVSAMMPCRVSVYQKGGKTYISMLNAELFSPFLSKNAKRTIVGAANETTAILKPVID</sequence>
<keyword evidence="1" id="KW-0472">Membrane</keyword>
<evidence type="ECO:0000256" key="1">
    <source>
        <dbReference type="SAM" id="Phobius"/>
    </source>
</evidence>
<protein>
    <submittedName>
        <fullName evidence="3">Uncharacterized conserved protein, DUF302 family</fullName>
    </submittedName>
</protein>
<dbReference type="SUPFAM" id="SSF103247">
    <property type="entry name" value="TT1751-like"/>
    <property type="match status" value="1"/>
</dbReference>
<organism evidence="3 4">
    <name type="scientific">Mariniphaga anaerophila</name>
    <dbReference type="NCBI Taxonomy" id="1484053"/>
    <lineage>
        <taxon>Bacteria</taxon>
        <taxon>Pseudomonadati</taxon>
        <taxon>Bacteroidota</taxon>
        <taxon>Bacteroidia</taxon>
        <taxon>Marinilabiliales</taxon>
        <taxon>Prolixibacteraceae</taxon>
        <taxon>Mariniphaga</taxon>
    </lineage>
</organism>
<feature type="domain" description="DUF302" evidence="2">
    <location>
        <begin position="63"/>
        <end position="124"/>
    </location>
</feature>
<name>A0A1M5AF19_9BACT</name>
<keyword evidence="4" id="KW-1185">Reference proteome</keyword>
<dbReference type="InterPro" id="IPR035923">
    <property type="entry name" value="TT1751-like_sf"/>
</dbReference>
<accession>A0A1M5AF19</accession>
<dbReference type="AlphaFoldDB" id="A0A1M5AF19"/>